<name>A0A2K2D2E2_BRADI</name>
<accession>A0A2K2D2E2</accession>
<dbReference type="AlphaFoldDB" id="A0A2K2D2E2"/>
<reference evidence="1 2" key="1">
    <citation type="journal article" date="2010" name="Nature">
        <title>Genome sequencing and analysis of the model grass Brachypodium distachyon.</title>
        <authorList>
            <consortium name="International Brachypodium Initiative"/>
        </authorList>
    </citation>
    <scope>NUCLEOTIDE SEQUENCE [LARGE SCALE GENOMIC DNA]</scope>
    <source>
        <strain evidence="1 2">Bd21</strain>
    </source>
</reference>
<dbReference type="InParanoid" id="A0A2K2D2E2"/>
<dbReference type="EMBL" id="CM000882">
    <property type="protein sequence ID" value="PNT68438.1"/>
    <property type="molecule type" value="Genomic_DNA"/>
</dbReference>
<dbReference type="Proteomes" id="UP000008810">
    <property type="component" value="Chromosome 3"/>
</dbReference>
<evidence type="ECO:0000313" key="2">
    <source>
        <dbReference type="EnsemblPlants" id="PNT68438"/>
    </source>
</evidence>
<organism evidence="1">
    <name type="scientific">Brachypodium distachyon</name>
    <name type="common">Purple false brome</name>
    <name type="synonym">Trachynia distachya</name>
    <dbReference type="NCBI Taxonomy" id="15368"/>
    <lineage>
        <taxon>Eukaryota</taxon>
        <taxon>Viridiplantae</taxon>
        <taxon>Streptophyta</taxon>
        <taxon>Embryophyta</taxon>
        <taxon>Tracheophyta</taxon>
        <taxon>Spermatophyta</taxon>
        <taxon>Magnoliopsida</taxon>
        <taxon>Liliopsida</taxon>
        <taxon>Poales</taxon>
        <taxon>Poaceae</taxon>
        <taxon>BOP clade</taxon>
        <taxon>Pooideae</taxon>
        <taxon>Stipodae</taxon>
        <taxon>Brachypodieae</taxon>
        <taxon>Brachypodium</taxon>
    </lineage>
</organism>
<dbReference type="Gramene" id="PNT68438">
    <property type="protein sequence ID" value="PNT68438"/>
    <property type="gene ID" value="BRADI_3g40666v3"/>
</dbReference>
<protein>
    <submittedName>
        <fullName evidence="1 2">Uncharacterized protein</fullName>
    </submittedName>
</protein>
<gene>
    <name evidence="1" type="ORF">BRADI_3g40666v3</name>
</gene>
<proteinExistence type="predicted"/>
<dbReference type="EnsemblPlants" id="PNT68438">
    <property type="protein sequence ID" value="PNT68438"/>
    <property type="gene ID" value="BRADI_3g40666v3"/>
</dbReference>
<sequence>MHGVYLSFSISPLQIFYTLSFQVPTAFTIIIIDGHHRSFAGEDLVREQWPLHRSWVCKLPSVLTLVGPVFAR</sequence>
<reference evidence="2" key="3">
    <citation type="submission" date="2018-08" db="UniProtKB">
        <authorList>
            <consortium name="EnsemblPlants"/>
        </authorList>
    </citation>
    <scope>IDENTIFICATION</scope>
    <source>
        <strain evidence="2">cv. Bd21</strain>
    </source>
</reference>
<keyword evidence="3" id="KW-1185">Reference proteome</keyword>
<reference evidence="1" key="2">
    <citation type="submission" date="2017-06" db="EMBL/GenBank/DDBJ databases">
        <title>WGS assembly of Brachypodium distachyon.</title>
        <authorList>
            <consortium name="The International Brachypodium Initiative"/>
            <person name="Lucas S."/>
            <person name="Harmon-Smith M."/>
            <person name="Lail K."/>
            <person name="Tice H."/>
            <person name="Grimwood J."/>
            <person name="Bruce D."/>
            <person name="Barry K."/>
            <person name="Shu S."/>
            <person name="Lindquist E."/>
            <person name="Wang M."/>
            <person name="Pitluck S."/>
            <person name="Vogel J.P."/>
            <person name="Garvin D.F."/>
            <person name="Mockler T.C."/>
            <person name="Schmutz J."/>
            <person name="Rokhsar D."/>
            <person name="Bevan M.W."/>
        </authorList>
    </citation>
    <scope>NUCLEOTIDE SEQUENCE</scope>
    <source>
        <strain evidence="1">Bd21</strain>
    </source>
</reference>
<evidence type="ECO:0000313" key="1">
    <source>
        <dbReference type="EMBL" id="PNT68438.1"/>
    </source>
</evidence>
<evidence type="ECO:0000313" key="3">
    <source>
        <dbReference type="Proteomes" id="UP000008810"/>
    </source>
</evidence>